<evidence type="ECO:0000256" key="3">
    <source>
        <dbReference type="ARBA" id="ARBA00022490"/>
    </source>
</evidence>
<name>A0A314UXN4_PRUYE</name>
<protein>
    <submittedName>
        <fullName evidence="7">Microtubule-associated protein 70-2-like</fullName>
    </submittedName>
</protein>
<keyword evidence="8" id="KW-1185">Reference proteome</keyword>
<dbReference type="GO" id="GO:0008017">
    <property type="term" value="F:microtubule binding"/>
    <property type="evidence" value="ECO:0007669"/>
    <property type="project" value="InterPro"/>
</dbReference>
<organism evidence="7 8">
    <name type="scientific">Prunus yedoensis var. nudiflora</name>
    <dbReference type="NCBI Taxonomy" id="2094558"/>
    <lineage>
        <taxon>Eukaryota</taxon>
        <taxon>Viridiplantae</taxon>
        <taxon>Streptophyta</taxon>
        <taxon>Embryophyta</taxon>
        <taxon>Tracheophyta</taxon>
        <taxon>Spermatophyta</taxon>
        <taxon>Magnoliopsida</taxon>
        <taxon>eudicotyledons</taxon>
        <taxon>Gunneridae</taxon>
        <taxon>Pentapetalae</taxon>
        <taxon>rosids</taxon>
        <taxon>fabids</taxon>
        <taxon>Rosales</taxon>
        <taxon>Rosaceae</taxon>
        <taxon>Amygdaloideae</taxon>
        <taxon>Amygdaleae</taxon>
        <taxon>Prunus</taxon>
    </lineage>
</organism>
<accession>A0A314UXN4</accession>
<evidence type="ECO:0000313" key="7">
    <source>
        <dbReference type="EMBL" id="PQM42141.1"/>
    </source>
</evidence>
<evidence type="ECO:0000256" key="5">
    <source>
        <dbReference type="ARBA" id="ARBA00023054"/>
    </source>
</evidence>
<dbReference type="InterPro" id="IPR009768">
    <property type="entry name" value="MAP70"/>
</dbReference>
<evidence type="ECO:0000256" key="6">
    <source>
        <dbReference type="ARBA" id="ARBA00023212"/>
    </source>
</evidence>
<proteinExistence type="inferred from homology"/>
<gene>
    <name evidence="7" type="ORF">Pyn_19181</name>
</gene>
<dbReference type="PANTHER" id="PTHR31246:SF17">
    <property type="entry name" value="MICROTUBULE-ASSOCIATED PROTEIN 70-2"/>
    <property type="match status" value="1"/>
</dbReference>
<evidence type="ECO:0000256" key="2">
    <source>
        <dbReference type="ARBA" id="ARBA00008825"/>
    </source>
</evidence>
<keyword evidence="5" id="KW-0175">Coiled coil</keyword>
<dbReference type="EMBL" id="PJQY01002863">
    <property type="protein sequence ID" value="PQM42141.1"/>
    <property type="molecule type" value="Genomic_DNA"/>
</dbReference>
<dbReference type="GO" id="GO:0005874">
    <property type="term" value="C:microtubule"/>
    <property type="evidence" value="ECO:0007669"/>
    <property type="project" value="UniProtKB-KW"/>
</dbReference>
<dbReference type="OrthoDB" id="1746903at2759"/>
<dbReference type="PANTHER" id="PTHR31246">
    <property type="entry name" value="MICROTUBULE-ASSOCIATED PROTEIN 70-2"/>
    <property type="match status" value="1"/>
</dbReference>
<keyword evidence="6" id="KW-0206">Cytoskeleton</keyword>
<dbReference type="Proteomes" id="UP000250321">
    <property type="component" value="Unassembled WGS sequence"/>
</dbReference>
<comment type="subcellular location">
    <subcellularLocation>
        <location evidence="1">Cytoplasm</location>
        <location evidence="1">Cytoskeleton</location>
    </subcellularLocation>
</comment>
<sequence length="85" mass="9522">MPVDYQEENKILDKMDRQKVAEVEKLTQTVHELEEAVLASGAAANAVRDYRRKVQEMNVINISWNSSSCKSLCSCSESVTNANCL</sequence>
<dbReference type="GO" id="GO:0007010">
    <property type="term" value="P:cytoskeleton organization"/>
    <property type="evidence" value="ECO:0007669"/>
    <property type="project" value="InterPro"/>
</dbReference>
<dbReference type="Pfam" id="PF07058">
    <property type="entry name" value="MAP70"/>
    <property type="match status" value="1"/>
</dbReference>
<comment type="caution">
    <text evidence="7">The sequence shown here is derived from an EMBL/GenBank/DDBJ whole genome shotgun (WGS) entry which is preliminary data.</text>
</comment>
<evidence type="ECO:0000256" key="1">
    <source>
        <dbReference type="ARBA" id="ARBA00004245"/>
    </source>
</evidence>
<dbReference type="STRING" id="2094558.A0A314UXN4"/>
<dbReference type="AlphaFoldDB" id="A0A314UXN4"/>
<reference evidence="7 8" key="1">
    <citation type="submission" date="2018-02" db="EMBL/GenBank/DDBJ databases">
        <title>Draft genome of wild Prunus yedoensis var. nudiflora.</title>
        <authorList>
            <person name="Baek S."/>
            <person name="Kim J.-H."/>
            <person name="Choi K."/>
            <person name="Kim G.-B."/>
            <person name="Cho A."/>
            <person name="Jang H."/>
            <person name="Shin C.-H."/>
            <person name="Yu H.-J."/>
            <person name="Mun J.-H."/>
        </authorList>
    </citation>
    <scope>NUCLEOTIDE SEQUENCE [LARGE SCALE GENOMIC DNA]</scope>
    <source>
        <strain evidence="8">cv. Jeju island</strain>
        <tissue evidence="7">Leaf</tissue>
    </source>
</reference>
<evidence type="ECO:0000256" key="4">
    <source>
        <dbReference type="ARBA" id="ARBA00022701"/>
    </source>
</evidence>
<keyword evidence="3" id="KW-0963">Cytoplasm</keyword>
<keyword evidence="4" id="KW-0493">Microtubule</keyword>
<comment type="similarity">
    <text evidence="2">Belongs to the MAP70 family.</text>
</comment>
<evidence type="ECO:0000313" key="8">
    <source>
        <dbReference type="Proteomes" id="UP000250321"/>
    </source>
</evidence>